<dbReference type="GO" id="GO:0046677">
    <property type="term" value="P:response to antibiotic"/>
    <property type="evidence" value="ECO:0007669"/>
    <property type="project" value="UniProtKB-KW"/>
</dbReference>
<evidence type="ECO:0000256" key="10">
    <source>
        <dbReference type="ARBA" id="ARBA00022801"/>
    </source>
</evidence>
<sequence>MREAVPAYLPSACFLGWLSTKLSKNWCYKMISKKILRVVVTVFGLGSSAVTADTSTEQRVPPVKFLQLSETVWMHTSYKVFKKFGAYPSNGLVVVDGANSILIDSAWTDAQTTEILDWARNELGHPVKQAIFTHAHSDKMGGVGAVQARGIETHALALSNQIASASGLMPAEFDLTLNQNDKALNFGPVEVFYPGAGHSADNLVAYVPEAGILFGGCLIRSARAKRLGNIADANLMHWGDAVGSVQQQFSDATLVVPGHGEPAGAELLELTFQLVTEHGR</sequence>
<dbReference type="EC" id="3.5.2.6" evidence="6"/>
<evidence type="ECO:0000259" key="13">
    <source>
        <dbReference type="SMART" id="SM00849"/>
    </source>
</evidence>
<evidence type="ECO:0000256" key="7">
    <source>
        <dbReference type="ARBA" id="ARBA00022723"/>
    </source>
</evidence>
<name>A0A6L6WCP4_9RHOB</name>
<evidence type="ECO:0000256" key="4">
    <source>
        <dbReference type="ARBA" id="ARBA00005250"/>
    </source>
</evidence>
<comment type="subunit">
    <text evidence="5">Monomer.</text>
</comment>
<dbReference type="PROSITE" id="PS00743">
    <property type="entry name" value="BETA_LACTAMASE_B_1"/>
    <property type="match status" value="1"/>
</dbReference>
<keyword evidence="7" id="KW-0479">Metal-binding</keyword>
<dbReference type="PANTHER" id="PTHR42951:SF4">
    <property type="entry name" value="ACYL-COENZYME A THIOESTERASE MBLAC2"/>
    <property type="match status" value="1"/>
</dbReference>
<dbReference type="EMBL" id="WQLV01000001">
    <property type="protein sequence ID" value="MVO14639.1"/>
    <property type="molecule type" value="Genomic_DNA"/>
</dbReference>
<comment type="subcellular location">
    <subcellularLocation>
        <location evidence="3">Periplasm</location>
    </subcellularLocation>
</comment>
<dbReference type="InterPro" id="IPR001279">
    <property type="entry name" value="Metallo-B-lactamas"/>
</dbReference>
<protein>
    <recommendedName>
        <fullName evidence="6">beta-lactamase</fullName>
        <ecNumber evidence="6">3.5.2.6</ecNumber>
    </recommendedName>
</protein>
<dbReference type="GO" id="GO:0008270">
    <property type="term" value="F:zinc ion binding"/>
    <property type="evidence" value="ECO:0007669"/>
    <property type="project" value="InterPro"/>
</dbReference>
<evidence type="ECO:0000256" key="11">
    <source>
        <dbReference type="ARBA" id="ARBA00022833"/>
    </source>
</evidence>
<feature type="domain" description="Metallo-beta-lactamase" evidence="13">
    <location>
        <begin position="88"/>
        <end position="259"/>
    </location>
</feature>
<evidence type="ECO:0000256" key="12">
    <source>
        <dbReference type="ARBA" id="ARBA00023251"/>
    </source>
</evidence>
<evidence type="ECO:0000313" key="15">
    <source>
        <dbReference type="Proteomes" id="UP000478892"/>
    </source>
</evidence>
<dbReference type="GO" id="GO:0042597">
    <property type="term" value="C:periplasmic space"/>
    <property type="evidence" value="ECO:0007669"/>
    <property type="project" value="UniProtKB-SubCell"/>
</dbReference>
<evidence type="ECO:0000256" key="1">
    <source>
        <dbReference type="ARBA" id="ARBA00001526"/>
    </source>
</evidence>
<evidence type="ECO:0000256" key="5">
    <source>
        <dbReference type="ARBA" id="ARBA00011245"/>
    </source>
</evidence>
<evidence type="ECO:0000256" key="8">
    <source>
        <dbReference type="ARBA" id="ARBA00022729"/>
    </source>
</evidence>
<evidence type="ECO:0000256" key="2">
    <source>
        <dbReference type="ARBA" id="ARBA00001947"/>
    </source>
</evidence>
<dbReference type="InterPro" id="IPR050855">
    <property type="entry name" value="NDM-1-like"/>
</dbReference>
<gene>
    <name evidence="14" type="primary">bla</name>
    <name evidence="14" type="ORF">GO984_02355</name>
</gene>
<accession>A0A6L6WCP4</accession>
<evidence type="ECO:0000313" key="14">
    <source>
        <dbReference type="EMBL" id="MVO14639.1"/>
    </source>
</evidence>
<dbReference type="PANTHER" id="PTHR42951">
    <property type="entry name" value="METALLO-BETA-LACTAMASE DOMAIN-CONTAINING"/>
    <property type="match status" value="1"/>
</dbReference>
<dbReference type="Proteomes" id="UP000478892">
    <property type="component" value="Unassembled WGS sequence"/>
</dbReference>
<keyword evidence="15" id="KW-1185">Reference proteome</keyword>
<comment type="catalytic activity">
    <reaction evidence="1">
        <text>a beta-lactam + H2O = a substituted beta-amino acid</text>
        <dbReference type="Rhea" id="RHEA:20401"/>
        <dbReference type="ChEBI" id="CHEBI:15377"/>
        <dbReference type="ChEBI" id="CHEBI:35627"/>
        <dbReference type="ChEBI" id="CHEBI:140347"/>
        <dbReference type="EC" id="3.5.2.6"/>
    </reaction>
</comment>
<comment type="cofactor">
    <cofactor evidence="2">
        <name>Zn(2+)</name>
        <dbReference type="ChEBI" id="CHEBI:29105"/>
    </cofactor>
</comment>
<dbReference type="InterPro" id="IPR058199">
    <property type="entry name" value="BlaB//VIM/IMP-1"/>
</dbReference>
<dbReference type="NCBIfam" id="NF033088">
    <property type="entry name" value="bla_subclass_B1"/>
    <property type="match status" value="1"/>
</dbReference>
<keyword evidence="8" id="KW-0732">Signal</keyword>
<dbReference type="GO" id="GO:0017001">
    <property type="term" value="P:antibiotic catabolic process"/>
    <property type="evidence" value="ECO:0007669"/>
    <property type="project" value="InterPro"/>
</dbReference>
<keyword evidence="12" id="KW-0046">Antibiotic resistance</keyword>
<dbReference type="Pfam" id="PF00753">
    <property type="entry name" value="Lactamase_B"/>
    <property type="match status" value="1"/>
</dbReference>
<comment type="similarity">
    <text evidence="4">Belongs to the metallo-beta-lactamase superfamily. Class-B beta-lactamase family.</text>
</comment>
<dbReference type="GO" id="GO:0008800">
    <property type="term" value="F:beta-lactamase activity"/>
    <property type="evidence" value="ECO:0007669"/>
    <property type="project" value="UniProtKB-EC"/>
</dbReference>
<dbReference type="NCBIfam" id="NF012229">
    <property type="entry name" value="bla_class_B_core"/>
    <property type="match status" value="1"/>
</dbReference>
<evidence type="ECO:0000256" key="3">
    <source>
        <dbReference type="ARBA" id="ARBA00004418"/>
    </source>
</evidence>
<comment type="caution">
    <text evidence="14">The sequence shown here is derived from an EMBL/GenBank/DDBJ whole genome shotgun (WGS) entry which is preliminary data.</text>
</comment>
<dbReference type="AlphaFoldDB" id="A0A6L6WCP4"/>
<keyword evidence="9" id="KW-0574">Periplasm</keyword>
<dbReference type="Gene3D" id="3.60.15.10">
    <property type="entry name" value="Ribonuclease Z/Hydroxyacylglutathione hydrolase-like"/>
    <property type="match status" value="1"/>
</dbReference>
<dbReference type="SUPFAM" id="SSF56281">
    <property type="entry name" value="Metallo-hydrolase/oxidoreductase"/>
    <property type="match status" value="1"/>
</dbReference>
<reference evidence="14 15" key="1">
    <citation type="submission" date="2019-12" db="EMBL/GenBank/DDBJ databases">
        <authorList>
            <person name="Zhang Y.-J."/>
        </authorList>
    </citation>
    <scope>NUCLEOTIDE SEQUENCE [LARGE SCALE GENOMIC DNA]</scope>
    <source>
        <strain evidence="14 15">CY05</strain>
    </source>
</reference>
<evidence type="ECO:0000256" key="9">
    <source>
        <dbReference type="ARBA" id="ARBA00022764"/>
    </source>
</evidence>
<dbReference type="InterPro" id="IPR036866">
    <property type="entry name" value="RibonucZ/Hydroxyglut_hydro"/>
</dbReference>
<organism evidence="14 15">
    <name type="scientific">Parasedimentitalea huanghaiensis</name>
    <dbReference type="NCBI Taxonomy" id="2682100"/>
    <lineage>
        <taxon>Bacteria</taxon>
        <taxon>Pseudomonadati</taxon>
        <taxon>Pseudomonadota</taxon>
        <taxon>Alphaproteobacteria</taxon>
        <taxon>Rhodobacterales</taxon>
        <taxon>Paracoccaceae</taxon>
        <taxon>Parasedimentitalea</taxon>
    </lineage>
</organism>
<keyword evidence="11" id="KW-0862">Zinc</keyword>
<evidence type="ECO:0000256" key="6">
    <source>
        <dbReference type="ARBA" id="ARBA00012865"/>
    </source>
</evidence>
<proteinExistence type="inferred from homology"/>
<dbReference type="SMART" id="SM00849">
    <property type="entry name" value="Lactamase_B"/>
    <property type="match status" value="1"/>
</dbReference>
<dbReference type="InterPro" id="IPR001018">
    <property type="entry name" value="Beta-lactamase_class-B_CS"/>
</dbReference>
<keyword evidence="10" id="KW-0378">Hydrolase</keyword>